<protein>
    <submittedName>
        <fullName evidence="1">Uncharacterized protein</fullName>
    </submittedName>
</protein>
<dbReference type="AlphaFoldDB" id="A2FVV9"/>
<evidence type="ECO:0000313" key="2">
    <source>
        <dbReference type="Proteomes" id="UP000001542"/>
    </source>
</evidence>
<dbReference type="VEuPathDB" id="TrichDB:TVAG_002170"/>
<evidence type="ECO:0000313" key="1">
    <source>
        <dbReference type="EMBL" id="EAX90944.1"/>
    </source>
</evidence>
<dbReference type="Gene3D" id="1.25.40.20">
    <property type="entry name" value="Ankyrin repeat-containing domain"/>
    <property type="match status" value="1"/>
</dbReference>
<proteinExistence type="predicted"/>
<reference evidence="1" key="2">
    <citation type="journal article" date="2007" name="Science">
        <title>Draft genome sequence of the sexually transmitted pathogen Trichomonas vaginalis.</title>
        <authorList>
            <person name="Carlton J.M."/>
            <person name="Hirt R.P."/>
            <person name="Silva J.C."/>
            <person name="Delcher A.L."/>
            <person name="Schatz M."/>
            <person name="Zhao Q."/>
            <person name="Wortman J.R."/>
            <person name="Bidwell S.L."/>
            <person name="Alsmark U.C.M."/>
            <person name="Besteiro S."/>
            <person name="Sicheritz-Ponten T."/>
            <person name="Noel C.J."/>
            <person name="Dacks J.B."/>
            <person name="Foster P.G."/>
            <person name="Simillion C."/>
            <person name="Van de Peer Y."/>
            <person name="Miranda-Saavedra D."/>
            <person name="Barton G.J."/>
            <person name="Westrop G.D."/>
            <person name="Mueller S."/>
            <person name="Dessi D."/>
            <person name="Fiori P.L."/>
            <person name="Ren Q."/>
            <person name="Paulsen I."/>
            <person name="Zhang H."/>
            <person name="Bastida-Corcuera F.D."/>
            <person name="Simoes-Barbosa A."/>
            <person name="Brown M.T."/>
            <person name="Hayes R.D."/>
            <person name="Mukherjee M."/>
            <person name="Okumura C.Y."/>
            <person name="Schneider R."/>
            <person name="Smith A.J."/>
            <person name="Vanacova S."/>
            <person name="Villalvazo M."/>
            <person name="Haas B.J."/>
            <person name="Pertea M."/>
            <person name="Feldblyum T.V."/>
            <person name="Utterback T.R."/>
            <person name="Shu C.L."/>
            <person name="Osoegawa K."/>
            <person name="de Jong P.J."/>
            <person name="Hrdy I."/>
            <person name="Horvathova L."/>
            <person name="Zubacova Z."/>
            <person name="Dolezal P."/>
            <person name="Malik S.B."/>
            <person name="Logsdon J.M. Jr."/>
            <person name="Henze K."/>
            <person name="Gupta A."/>
            <person name="Wang C.C."/>
            <person name="Dunne R.L."/>
            <person name="Upcroft J.A."/>
            <person name="Upcroft P."/>
            <person name="White O."/>
            <person name="Salzberg S.L."/>
            <person name="Tang P."/>
            <person name="Chiu C.-H."/>
            <person name="Lee Y.-S."/>
            <person name="Embley T.M."/>
            <person name="Coombs G.H."/>
            <person name="Mottram J.C."/>
            <person name="Tachezy J."/>
            <person name="Fraser-Liggett C.M."/>
            <person name="Johnson P.J."/>
        </authorList>
    </citation>
    <scope>NUCLEOTIDE SEQUENCE [LARGE SCALE GENOMIC DNA]</scope>
    <source>
        <strain evidence="1">G3</strain>
    </source>
</reference>
<dbReference type="SMR" id="A2FVV9"/>
<dbReference type="Proteomes" id="UP000001542">
    <property type="component" value="Unassembled WGS sequence"/>
</dbReference>
<dbReference type="RefSeq" id="XP_001303874.1">
    <property type="nucleotide sequence ID" value="XM_001303873.1"/>
</dbReference>
<dbReference type="KEGG" id="tva:4748636"/>
<name>A2FVV9_TRIV3</name>
<organism evidence="1 2">
    <name type="scientific">Trichomonas vaginalis (strain ATCC PRA-98 / G3)</name>
    <dbReference type="NCBI Taxonomy" id="412133"/>
    <lineage>
        <taxon>Eukaryota</taxon>
        <taxon>Metamonada</taxon>
        <taxon>Parabasalia</taxon>
        <taxon>Trichomonadida</taxon>
        <taxon>Trichomonadidae</taxon>
        <taxon>Trichomonas</taxon>
    </lineage>
</organism>
<dbReference type="VEuPathDB" id="TrichDB:TVAGG3_0172070"/>
<dbReference type="EMBL" id="DS114070">
    <property type="protein sequence ID" value="EAX90944.1"/>
    <property type="molecule type" value="Genomic_DNA"/>
</dbReference>
<keyword evidence="2" id="KW-1185">Reference proteome</keyword>
<sequence>MAELLVSHGININEKDKDGKTTLDINQEYYRSDLADFLVSHGATISQSDM</sequence>
<dbReference type="InParanoid" id="A2FVV9"/>
<accession>A2FVV9</accession>
<dbReference type="InterPro" id="IPR036770">
    <property type="entry name" value="Ankyrin_rpt-contain_sf"/>
</dbReference>
<gene>
    <name evidence="1" type="ORF">TVAG_002170</name>
</gene>
<reference evidence="1" key="1">
    <citation type="submission" date="2006-10" db="EMBL/GenBank/DDBJ databases">
        <authorList>
            <person name="Amadeo P."/>
            <person name="Zhao Q."/>
            <person name="Wortman J."/>
            <person name="Fraser-Liggett C."/>
            <person name="Carlton J."/>
        </authorList>
    </citation>
    <scope>NUCLEOTIDE SEQUENCE</scope>
    <source>
        <strain evidence="1">G3</strain>
    </source>
</reference>
<dbReference type="SUPFAM" id="SSF48403">
    <property type="entry name" value="Ankyrin repeat"/>
    <property type="match status" value="1"/>
</dbReference>